<evidence type="ECO:0000313" key="2">
    <source>
        <dbReference type="EMBL" id="KAH7040614.1"/>
    </source>
</evidence>
<feature type="compositionally biased region" description="Basic and acidic residues" evidence="1">
    <location>
        <begin position="139"/>
        <end position="149"/>
    </location>
</feature>
<feature type="compositionally biased region" description="Basic and acidic residues" evidence="1">
    <location>
        <begin position="159"/>
        <end position="175"/>
    </location>
</feature>
<dbReference type="EMBL" id="JAGTJQ010000001">
    <property type="protein sequence ID" value="KAH7040614.1"/>
    <property type="molecule type" value="Genomic_DNA"/>
</dbReference>
<protein>
    <submittedName>
        <fullName evidence="2">Uncharacterized protein</fullName>
    </submittedName>
</protein>
<evidence type="ECO:0000313" key="3">
    <source>
        <dbReference type="Proteomes" id="UP000756346"/>
    </source>
</evidence>
<dbReference type="RefSeq" id="XP_046018669.1">
    <property type="nucleotide sequence ID" value="XM_046148201.1"/>
</dbReference>
<keyword evidence="3" id="KW-1185">Reference proteome</keyword>
<feature type="compositionally biased region" description="Low complexity" evidence="1">
    <location>
        <begin position="121"/>
        <end position="134"/>
    </location>
</feature>
<feature type="region of interest" description="Disordered" evidence="1">
    <location>
        <begin position="116"/>
        <end position="200"/>
    </location>
</feature>
<feature type="compositionally biased region" description="Basic and acidic residues" evidence="1">
    <location>
        <begin position="241"/>
        <end position="250"/>
    </location>
</feature>
<feature type="compositionally biased region" description="Basic and acidic residues" evidence="1">
    <location>
        <begin position="257"/>
        <end position="266"/>
    </location>
</feature>
<feature type="compositionally biased region" description="Basic and acidic residues" evidence="1">
    <location>
        <begin position="273"/>
        <end position="284"/>
    </location>
</feature>
<name>A0A9P8YKC9_9PEZI</name>
<accession>A0A9P8YKC9</accession>
<feature type="region of interest" description="Disordered" evidence="1">
    <location>
        <begin position="214"/>
        <end position="340"/>
    </location>
</feature>
<dbReference type="AlphaFoldDB" id="A0A9P8YKC9"/>
<reference evidence="2" key="1">
    <citation type="journal article" date="2021" name="Nat. Commun.">
        <title>Genetic determinants of endophytism in the Arabidopsis root mycobiome.</title>
        <authorList>
            <person name="Mesny F."/>
            <person name="Miyauchi S."/>
            <person name="Thiergart T."/>
            <person name="Pickel B."/>
            <person name="Atanasova L."/>
            <person name="Karlsson M."/>
            <person name="Huettel B."/>
            <person name="Barry K.W."/>
            <person name="Haridas S."/>
            <person name="Chen C."/>
            <person name="Bauer D."/>
            <person name="Andreopoulos W."/>
            <person name="Pangilinan J."/>
            <person name="LaButti K."/>
            <person name="Riley R."/>
            <person name="Lipzen A."/>
            <person name="Clum A."/>
            <person name="Drula E."/>
            <person name="Henrissat B."/>
            <person name="Kohler A."/>
            <person name="Grigoriev I.V."/>
            <person name="Martin F.M."/>
            <person name="Hacquard S."/>
        </authorList>
    </citation>
    <scope>NUCLEOTIDE SEQUENCE</scope>
    <source>
        <strain evidence="2">MPI-CAGE-CH-0230</strain>
    </source>
</reference>
<dbReference type="Proteomes" id="UP000756346">
    <property type="component" value="Unassembled WGS sequence"/>
</dbReference>
<feature type="compositionally biased region" description="Low complexity" evidence="1">
    <location>
        <begin position="179"/>
        <end position="188"/>
    </location>
</feature>
<dbReference type="GeneID" id="70177747"/>
<organism evidence="2 3">
    <name type="scientific">Microdochium trichocladiopsis</name>
    <dbReference type="NCBI Taxonomy" id="1682393"/>
    <lineage>
        <taxon>Eukaryota</taxon>
        <taxon>Fungi</taxon>
        <taxon>Dikarya</taxon>
        <taxon>Ascomycota</taxon>
        <taxon>Pezizomycotina</taxon>
        <taxon>Sordariomycetes</taxon>
        <taxon>Xylariomycetidae</taxon>
        <taxon>Xylariales</taxon>
        <taxon>Microdochiaceae</taxon>
        <taxon>Microdochium</taxon>
    </lineage>
</organism>
<evidence type="ECO:0000256" key="1">
    <source>
        <dbReference type="SAM" id="MobiDB-lite"/>
    </source>
</evidence>
<comment type="caution">
    <text evidence="2">The sequence shown here is derived from an EMBL/GenBank/DDBJ whole genome shotgun (WGS) entry which is preliminary data.</text>
</comment>
<sequence>MVGPSIFHFHSSTTYTHDTKQIPVLRLVFGVVYVAGRGSNEIPTEEGVSRHYKDDGLSSPLPQCPRALFLKLESHILDHHHLKSNPTEQNTSHQVTLHQASHLTLQRHRPIFVMASKGHQSSSSKNHYSSSSSSTARPENSHGYDDDDHHHRRHHRSSREHGSHDRHHDQHRIPDAGHSSSSSSSASSRPSYTYNMNHFMKSRDPLQDLLVTGRSTRKDNAKGSIAEFDGNWSRAPTSSGHHRDDAARNDHSHHRSSRDGGRSSDYHHHHRQDYHDEPRRRDNQSSRGYDPYGSGRSTDLYYSYFNGGGSGSGSGESNSTSGGGSRRRRSSHGRRWDEHS</sequence>
<gene>
    <name evidence="2" type="ORF">B0I36DRAFT_13066</name>
</gene>
<proteinExistence type="predicted"/>